<evidence type="ECO:0000256" key="2">
    <source>
        <dbReference type="ARBA" id="ARBA00023015"/>
    </source>
</evidence>
<dbReference type="Gene3D" id="4.10.240.10">
    <property type="entry name" value="Zn(2)-C6 fungal-type DNA-binding domain"/>
    <property type="match status" value="1"/>
</dbReference>
<dbReference type="OrthoDB" id="3163292at2759"/>
<dbReference type="EMBL" id="MVBO01000011">
    <property type="protein sequence ID" value="OZJ05662.1"/>
    <property type="molecule type" value="Genomic_DNA"/>
</dbReference>
<dbReference type="GO" id="GO:0000976">
    <property type="term" value="F:transcription cis-regulatory region binding"/>
    <property type="evidence" value="ECO:0007669"/>
    <property type="project" value="TreeGrafter"/>
</dbReference>
<comment type="subcellular location">
    <subcellularLocation>
        <location evidence="1">Nucleus</location>
    </subcellularLocation>
</comment>
<dbReference type="GO" id="GO:0006351">
    <property type="term" value="P:DNA-templated transcription"/>
    <property type="evidence" value="ECO:0007669"/>
    <property type="project" value="InterPro"/>
</dbReference>
<evidence type="ECO:0000313" key="9">
    <source>
        <dbReference type="Proteomes" id="UP000242875"/>
    </source>
</evidence>
<comment type="caution">
    <text evidence="8">The sequence shown here is derived from an EMBL/GenBank/DDBJ whole genome shotgun (WGS) entry which is preliminary data.</text>
</comment>
<keyword evidence="4" id="KW-0804">Transcription</keyword>
<keyword evidence="5" id="KW-0539">Nucleus</keyword>
<keyword evidence="9" id="KW-1185">Reference proteome</keyword>
<dbReference type="GO" id="GO:0000981">
    <property type="term" value="F:DNA-binding transcription factor activity, RNA polymerase II-specific"/>
    <property type="evidence" value="ECO:0007669"/>
    <property type="project" value="InterPro"/>
</dbReference>
<dbReference type="GO" id="GO:0008270">
    <property type="term" value="F:zinc ion binding"/>
    <property type="evidence" value="ECO:0007669"/>
    <property type="project" value="InterPro"/>
</dbReference>
<organism evidence="8 9">
    <name type="scientific">Bifiguratus adelaidae</name>
    <dbReference type="NCBI Taxonomy" id="1938954"/>
    <lineage>
        <taxon>Eukaryota</taxon>
        <taxon>Fungi</taxon>
        <taxon>Fungi incertae sedis</taxon>
        <taxon>Mucoromycota</taxon>
        <taxon>Mucoromycotina</taxon>
        <taxon>Endogonomycetes</taxon>
        <taxon>Endogonales</taxon>
        <taxon>Endogonales incertae sedis</taxon>
        <taxon>Bifiguratus</taxon>
    </lineage>
</organism>
<dbReference type="InterPro" id="IPR007219">
    <property type="entry name" value="XnlR_reg_dom"/>
</dbReference>
<keyword evidence="2" id="KW-0805">Transcription regulation</keyword>
<sequence>MKLRCDSVDTFPSPCSRCAKKGTFCEVDRNFTRERKRPQQASPDAMQVPTSLAPRNGALNAPFDIKPTAEGSNTDPSGSATPVDLPTVKNDNVKEYRIGNLSVPSAQVDMMFATFSAQFYPFLPAFPIHHIHPQVLWPDYELLFWAICNISARVCAPELVDVITLHLRSLINTTYTTHYIFRPFTSLTHVYALVLLCHWPLPHQTFQEDVSWTYAGIATHIALQIGLHRSAFTEEYTICKDGSQKYQARALTWLACVLVNQEAANLRGIPSTAAMDNLFLSSLLKVEHEDKNVSEMIKQARLLHALKGGIDKLGCVDSSEAHARHLVHRACEEVLASLLPEMMPWAKMTELVFLQAKLQLHSFLLSPDTPVKDQKDVIVPIYMVCIQTIQVIKSMLDSQKSHQYWPYFVHTSTISAAVALFKLTTCPYRDMIDEDTARNHVTDAYTILKTVTRVNRDVADRGIRLLDALSIMAKQETYSKELCIVKTRLGAGIFATALLEFKKWSRHQARQEKDEMPANGSMGNDIAFETFIELMTVDNLWDWGTWPELETAIPFPLDNGW</sequence>
<dbReference type="CDD" id="cd12148">
    <property type="entry name" value="fungal_TF_MHR"/>
    <property type="match status" value="1"/>
</dbReference>
<evidence type="ECO:0000256" key="5">
    <source>
        <dbReference type="ARBA" id="ARBA00023242"/>
    </source>
</evidence>
<dbReference type="InterPro" id="IPR051089">
    <property type="entry name" value="prtT"/>
</dbReference>
<feature type="compositionally biased region" description="Polar residues" evidence="6">
    <location>
        <begin position="70"/>
        <end position="80"/>
    </location>
</feature>
<gene>
    <name evidence="8" type="ORF">BZG36_01429</name>
</gene>
<feature type="region of interest" description="Disordered" evidence="6">
    <location>
        <begin position="30"/>
        <end position="87"/>
    </location>
</feature>
<evidence type="ECO:0000313" key="8">
    <source>
        <dbReference type="EMBL" id="OZJ05662.1"/>
    </source>
</evidence>
<dbReference type="PANTHER" id="PTHR31845:SF21">
    <property type="entry name" value="REGULATORY PROTEIN LEU3"/>
    <property type="match status" value="1"/>
</dbReference>
<proteinExistence type="predicted"/>
<evidence type="ECO:0000259" key="7">
    <source>
        <dbReference type="Pfam" id="PF04082"/>
    </source>
</evidence>
<dbReference type="AlphaFoldDB" id="A0A261Y4X9"/>
<evidence type="ECO:0000256" key="1">
    <source>
        <dbReference type="ARBA" id="ARBA00004123"/>
    </source>
</evidence>
<accession>A0A261Y4X9</accession>
<dbReference type="Proteomes" id="UP000242875">
    <property type="component" value="Unassembled WGS sequence"/>
</dbReference>
<reference evidence="8 9" key="1">
    <citation type="journal article" date="2017" name="Mycologia">
        <title>Bifiguratus adelaidae, gen. et sp. nov., a new member of Mucoromycotina in endophytic and soil-dwelling habitats.</title>
        <authorList>
            <person name="Torres-Cruz T.J."/>
            <person name="Billingsley Tobias T.L."/>
            <person name="Almatruk M."/>
            <person name="Hesse C."/>
            <person name="Kuske C.R."/>
            <person name="Desiro A."/>
            <person name="Benucci G.M."/>
            <person name="Bonito G."/>
            <person name="Stajich J.E."/>
            <person name="Dunlap C."/>
            <person name="Arnold A.E."/>
            <person name="Porras-Alfaro A."/>
        </authorList>
    </citation>
    <scope>NUCLEOTIDE SEQUENCE [LARGE SCALE GENOMIC DNA]</scope>
    <source>
        <strain evidence="8 9">AZ0501</strain>
    </source>
</reference>
<evidence type="ECO:0000256" key="3">
    <source>
        <dbReference type="ARBA" id="ARBA00023125"/>
    </source>
</evidence>
<evidence type="ECO:0000256" key="4">
    <source>
        <dbReference type="ARBA" id="ARBA00023163"/>
    </source>
</evidence>
<evidence type="ECO:0000256" key="6">
    <source>
        <dbReference type="SAM" id="MobiDB-lite"/>
    </source>
</evidence>
<dbReference type="PANTHER" id="PTHR31845">
    <property type="entry name" value="FINGER DOMAIN PROTEIN, PUTATIVE-RELATED"/>
    <property type="match status" value="1"/>
</dbReference>
<name>A0A261Y4X9_9FUNG</name>
<dbReference type="Pfam" id="PF04082">
    <property type="entry name" value="Fungal_trans"/>
    <property type="match status" value="1"/>
</dbReference>
<dbReference type="InterPro" id="IPR036864">
    <property type="entry name" value="Zn2-C6_fun-type_DNA-bd_sf"/>
</dbReference>
<dbReference type="GO" id="GO:0005634">
    <property type="term" value="C:nucleus"/>
    <property type="evidence" value="ECO:0007669"/>
    <property type="project" value="UniProtKB-SubCell"/>
</dbReference>
<protein>
    <recommendedName>
        <fullName evidence="7">Xylanolytic transcriptional activator regulatory domain-containing protein</fullName>
    </recommendedName>
</protein>
<keyword evidence="3" id="KW-0238">DNA-binding</keyword>
<feature type="domain" description="Xylanolytic transcriptional activator regulatory" evidence="7">
    <location>
        <begin position="126"/>
        <end position="253"/>
    </location>
</feature>